<feature type="compositionally biased region" description="Basic and acidic residues" evidence="1">
    <location>
        <begin position="212"/>
        <end position="228"/>
    </location>
</feature>
<keyword evidence="3" id="KW-1185">Reference proteome</keyword>
<dbReference type="RefSeq" id="XP_031857814.2">
    <property type="nucleotide sequence ID" value="XM_032007876.2"/>
</dbReference>
<feature type="compositionally biased region" description="Polar residues" evidence="1">
    <location>
        <begin position="30"/>
        <end position="54"/>
    </location>
</feature>
<evidence type="ECO:0000313" key="3">
    <source>
        <dbReference type="Proteomes" id="UP000322225"/>
    </source>
</evidence>
<feature type="region of interest" description="Disordered" evidence="1">
    <location>
        <begin position="23"/>
        <end position="146"/>
    </location>
</feature>
<evidence type="ECO:0000313" key="2">
    <source>
        <dbReference type="EMBL" id="WWD17444.1"/>
    </source>
</evidence>
<protein>
    <submittedName>
        <fullName evidence="2">Uncharacterized protein</fullName>
    </submittedName>
</protein>
<dbReference type="GeneID" id="43592048"/>
<sequence length="245" mass="27022">MTLRQERNQYYPNRTLNSQIQIAHTKHDTMSTNRSENRSSVATKADSQSAQGENSRIHPISRAATAPTPTSKNNYGDTRTGGSGPTTTRKHSLPVGLHTDARSRLDRLGLNPWKKRDRPSQGNAHDAEGGYRSDGEAAEEVRSLGESDTDFVDIDFVHVETPLQSFRTRRGSLDEADKSEYVDVEHPIDHADGLLMDDSGLMFLPLVTPAGDDERAENMSCSEKRTRGGEGTQKAEMTESHGSID</sequence>
<gene>
    <name evidence="2" type="ORF">CI109_101885</name>
</gene>
<feature type="region of interest" description="Disordered" evidence="1">
    <location>
        <begin position="211"/>
        <end position="245"/>
    </location>
</feature>
<dbReference type="AlphaFoldDB" id="A0AAJ8LHX6"/>
<feature type="compositionally biased region" description="Basic and acidic residues" evidence="1">
    <location>
        <begin position="236"/>
        <end position="245"/>
    </location>
</feature>
<evidence type="ECO:0000256" key="1">
    <source>
        <dbReference type="SAM" id="MobiDB-lite"/>
    </source>
</evidence>
<name>A0AAJ8LHX6_9TREE</name>
<dbReference type="EMBL" id="CP144053">
    <property type="protein sequence ID" value="WWD17444.1"/>
    <property type="molecule type" value="Genomic_DNA"/>
</dbReference>
<feature type="compositionally biased region" description="Basic and acidic residues" evidence="1">
    <location>
        <begin position="125"/>
        <end position="145"/>
    </location>
</feature>
<accession>A0AAJ8LHX6</accession>
<reference evidence="2" key="1">
    <citation type="submission" date="2017-08" db="EMBL/GenBank/DDBJ databases">
        <authorList>
            <person name="Cuomo C."/>
            <person name="Billmyre B."/>
            <person name="Heitman J."/>
        </authorList>
    </citation>
    <scope>NUCLEOTIDE SEQUENCE</scope>
    <source>
        <strain evidence="2">CBS 12478</strain>
    </source>
</reference>
<reference evidence="2" key="2">
    <citation type="submission" date="2024-01" db="EMBL/GenBank/DDBJ databases">
        <title>Comparative genomics of Cryptococcus and Kwoniella reveals pathogenesis evolution and contrasting modes of karyotype evolution via chromosome fusion or intercentromeric recombination.</title>
        <authorList>
            <person name="Coelho M.A."/>
            <person name="David-Palma M."/>
            <person name="Shea T."/>
            <person name="Bowers K."/>
            <person name="McGinley-Smith S."/>
            <person name="Mohammad A.W."/>
            <person name="Gnirke A."/>
            <person name="Yurkov A.M."/>
            <person name="Nowrousian M."/>
            <person name="Sun S."/>
            <person name="Cuomo C.A."/>
            <person name="Heitman J."/>
        </authorList>
    </citation>
    <scope>NUCLEOTIDE SEQUENCE</scope>
    <source>
        <strain evidence="2">CBS 12478</strain>
    </source>
</reference>
<dbReference type="Proteomes" id="UP000322225">
    <property type="component" value="Chromosome 3"/>
</dbReference>
<proteinExistence type="predicted"/>
<organism evidence="2 3">
    <name type="scientific">Kwoniella shandongensis</name>
    <dbReference type="NCBI Taxonomy" id="1734106"/>
    <lineage>
        <taxon>Eukaryota</taxon>
        <taxon>Fungi</taxon>
        <taxon>Dikarya</taxon>
        <taxon>Basidiomycota</taxon>
        <taxon>Agaricomycotina</taxon>
        <taxon>Tremellomycetes</taxon>
        <taxon>Tremellales</taxon>
        <taxon>Cryptococcaceae</taxon>
        <taxon>Kwoniella</taxon>
    </lineage>
</organism>
<dbReference type="KEGG" id="ksn:43592048"/>